<dbReference type="CDD" id="cd01110">
    <property type="entry name" value="HTH_SoxR"/>
    <property type="match status" value="1"/>
</dbReference>
<dbReference type="InterPro" id="IPR010211">
    <property type="entry name" value="Redox-sen_tscrpt-act_SoxR"/>
</dbReference>
<keyword evidence="5" id="KW-0805">Transcription regulation</keyword>
<dbReference type="Pfam" id="PF09278">
    <property type="entry name" value="MerR-DNA-bind"/>
    <property type="match status" value="1"/>
</dbReference>
<dbReference type="Pfam" id="PF00376">
    <property type="entry name" value="MerR"/>
    <property type="match status" value="1"/>
</dbReference>
<evidence type="ECO:0000313" key="10">
    <source>
        <dbReference type="Proteomes" id="UP000294927"/>
    </source>
</evidence>
<dbReference type="Gene3D" id="1.10.1660.10">
    <property type="match status" value="1"/>
</dbReference>
<keyword evidence="3" id="KW-0408">Iron</keyword>
<reference evidence="9 10" key="1">
    <citation type="submission" date="2019-03" db="EMBL/GenBank/DDBJ databases">
        <title>Genomic Encyclopedia of Archaeal and Bacterial Type Strains, Phase II (KMG-II): from individual species to whole genera.</title>
        <authorList>
            <person name="Goeker M."/>
        </authorList>
    </citation>
    <scope>NUCLEOTIDE SEQUENCE [LARGE SCALE GENOMIC DNA]</scope>
    <source>
        <strain evidence="9 10">DSM 45499</strain>
    </source>
</reference>
<sequence length="162" mass="17819">MEVPGSVGTVSKLPDHLTIGEVSRRSGVPHTALRFYEERGLLTSERTAGNQRKYARAVLRRLAFIRTAQRVGLSLEEIRDALGTLPEGRTPTKSDWARLSHVWRSELDARIDAMQRLRDRLTACIGCGCLSLKSCHLINKDDLLAAYGPGAPRLKAATEGGI</sequence>
<protein>
    <submittedName>
        <fullName evidence="9">MerR family redox-sensitive transcriptional activator SoxR</fullName>
    </submittedName>
</protein>
<dbReference type="AlphaFoldDB" id="A0A4R7VB48"/>
<dbReference type="Proteomes" id="UP000294927">
    <property type="component" value="Unassembled WGS sequence"/>
</dbReference>
<organism evidence="9 10">
    <name type="scientific">Actinophytocola oryzae</name>
    <dbReference type="NCBI Taxonomy" id="502181"/>
    <lineage>
        <taxon>Bacteria</taxon>
        <taxon>Bacillati</taxon>
        <taxon>Actinomycetota</taxon>
        <taxon>Actinomycetes</taxon>
        <taxon>Pseudonocardiales</taxon>
        <taxon>Pseudonocardiaceae</taxon>
    </lineage>
</organism>
<dbReference type="GO" id="GO:0003677">
    <property type="term" value="F:DNA binding"/>
    <property type="evidence" value="ECO:0007669"/>
    <property type="project" value="UniProtKB-KW"/>
</dbReference>
<dbReference type="SMART" id="SM00422">
    <property type="entry name" value="HTH_MERR"/>
    <property type="match status" value="1"/>
</dbReference>
<dbReference type="PANTHER" id="PTHR30204:SF0">
    <property type="entry name" value="REDOX-SENSITIVE TRANSCRIPTIONAL ACTIVATOR SOXR"/>
    <property type="match status" value="1"/>
</dbReference>
<accession>A0A4R7VB48</accession>
<dbReference type="GO" id="GO:0006979">
    <property type="term" value="P:response to oxidative stress"/>
    <property type="evidence" value="ECO:0007669"/>
    <property type="project" value="InterPro"/>
</dbReference>
<evidence type="ECO:0000256" key="2">
    <source>
        <dbReference type="ARBA" id="ARBA00022723"/>
    </source>
</evidence>
<dbReference type="PROSITE" id="PS50937">
    <property type="entry name" value="HTH_MERR_2"/>
    <property type="match status" value="1"/>
</dbReference>
<evidence type="ECO:0000313" key="9">
    <source>
        <dbReference type="EMBL" id="TDV46243.1"/>
    </source>
</evidence>
<feature type="domain" description="HTH merR-type" evidence="8">
    <location>
        <begin position="16"/>
        <end position="84"/>
    </location>
</feature>
<evidence type="ECO:0000256" key="6">
    <source>
        <dbReference type="ARBA" id="ARBA00023125"/>
    </source>
</evidence>
<keyword evidence="2" id="KW-0479">Metal-binding</keyword>
<dbReference type="PRINTS" id="PR00040">
    <property type="entry name" value="HTHMERR"/>
</dbReference>
<dbReference type="InterPro" id="IPR047057">
    <property type="entry name" value="MerR_fam"/>
</dbReference>
<dbReference type="EMBL" id="SOCP01000011">
    <property type="protein sequence ID" value="TDV46243.1"/>
    <property type="molecule type" value="Genomic_DNA"/>
</dbReference>
<dbReference type="SUPFAM" id="SSF46955">
    <property type="entry name" value="Putative DNA-binding domain"/>
    <property type="match status" value="1"/>
</dbReference>
<evidence type="ECO:0000259" key="8">
    <source>
        <dbReference type="PROSITE" id="PS50937"/>
    </source>
</evidence>
<dbReference type="PANTHER" id="PTHR30204">
    <property type="entry name" value="REDOX-CYCLING DRUG-SENSING TRANSCRIPTIONAL ACTIVATOR SOXR"/>
    <property type="match status" value="1"/>
</dbReference>
<keyword evidence="7" id="KW-0804">Transcription</keyword>
<dbReference type="InterPro" id="IPR000551">
    <property type="entry name" value="MerR-type_HTH_dom"/>
</dbReference>
<keyword evidence="1" id="KW-0001">2Fe-2S</keyword>
<dbReference type="NCBIfam" id="TIGR01950">
    <property type="entry name" value="SoxR"/>
    <property type="match status" value="1"/>
</dbReference>
<dbReference type="GO" id="GO:0046872">
    <property type="term" value="F:metal ion binding"/>
    <property type="evidence" value="ECO:0007669"/>
    <property type="project" value="UniProtKB-KW"/>
</dbReference>
<gene>
    <name evidence="9" type="ORF">CLV71_111201</name>
</gene>
<dbReference type="GO" id="GO:0003700">
    <property type="term" value="F:DNA-binding transcription factor activity"/>
    <property type="evidence" value="ECO:0007669"/>
    <property type="project" value="InterPro"/>
</dbReference>
<evidence type="ECO:0000256" key="5">
    <source>
        <dbReference type="ARBA" id="ARBA00023015"/>
    </source>
</evidence>
<proteinExistence type="predicted"/>
<dbReference type="GO" id="GO:0051537">
    <property type="term" value="F:2 iron, 2 sulfur cluster binding"/>
    <property type="evidence" value="ECO:0007669"/>
    <property type="project" value="UniProtKB-KW"/>
</dbReference>
<evidence type="ECO:0000256" key="7">
    <source>
        <dbReference type="ARBA" id="ARBA00023163"/>
    </source>
</evidence>
<evidence type="ECO:0000256" key="3">
    <source>
        <dbReference type="ARBA" id="ARBA00023004"/>
    </source>
</evidence>
<dbReference type="InterPro" id="IPR015358">
    <property type="entry name" value="Tscrpt_reg_MerR_DNA-bd"/>
</dbReference>
<keyword evidence="4" id="KW-0411">Iron-sulfur</keyword>
<evidence type="ECO:0000256" key="4">
    <source>
        <dbReference type="ARBA" id="ARBA00023014"/>
    </source>
</evidence>
<comment type="caution">
    <text evidence="9">The sequence shown here is derived from an EMBL/GenBank/DDBJ whole genome shotgun (WGS) entry which is preliminary data.</text>
</comment>
<keyword evidence="6" id="KW-0238">DNA-binding</keyword>
<dbReference type="InterPro" id="IPR009061">
    <property type="entry name" value="DNA-bd_dom_put_sf"/>
</dbReference>
<evidence type="ECO:0000256" key="1">
    <source>
        <dbReference type="ARBA" id="ARBA00022714"/>
    </source>
</evidence>
<keyword evidence="10" id="KW-1185">Reference proteome</keyword>
<name>A0A4R7VB48_9PSEU</name>